<organism evidence="4 5">
    <name type="scientific">Monosiga brevicollis</name>
    <name type="common">Choanoflagellate</name>
    <dbReference type="NCBI Taxonomy" id="81824"/>
    <lineage>
        <taxon>Eukaryota</taxon>
        <taxon>Choanoflagellata</taxon>
        <taxon>Craspedida</taxon>
        <taxon>Salpingoecidae</taxon>
        <taxon>Monosiga</taxon>
    </lineage>
</organism>
<dbReference type="RefSeq" id="XP_001742103.1">
    <property type="nucleotide sequence ID" value="XM_001742051.1"/>
</dbReference>
<accession>A9UP17</accession>
<dbReference type="EMBL" id="CH991543">
    <property type="protein sequence ID" value="EDQ92341.1"/>
    <property type="molecule type" value="Genomic_DNA"/>
</dbReference>
<sequence>MSGLTEEDITRFDVAFYDESIGDGVLAPEIVQEWMRNLGVSLPASAFKDLVHRFNANDINMSQLLESLARFIPTTTSDENLRIAFKAFDTDRSGSVSRQELKSMLEKLDHRPTNAEVEEILNAVDANGDGEIDYDEFVKLMS</sequence>
<proteinExistence type="predicted"/>
<dbReference type="PANTHER" id="PTHR23048">
    <property type="entry name" value="MYOSIN LIGHT CHAIN 1, 3"/>
    <property type="match status" value="1"/>
</dbReference>
<dbReference type="InterPro" id="IPR050230">
    <property type="entry name" value="CALM/Myosin/TropC-like"/>
</dbReference>
<reference evidence="4 5" key="1">
    <citation type="journal article" date="2008" name="Nature">
        <title>The genome of the choanoflagellate Monosiga brevicollis and the origin of metazoans.</title>
        <authorList>
            <consortium name="JGI Sequencing"/>
            <person name="King N."/>
            <person name="Westbrook M.J."/>
            <person name="Young S.L."/>
            <person name="Kuo A."/>
            <person name="Abedin M."/>
            <person name="Chapman J."/>
            <person name="Fairclough S."/>
            <person name="Hellsten U."/>
            <person name="Isogai Y."/>
            <person name="Letunic I."/>
            <person name="Marr M."/>
            <person name="Pincus D."/>
            <person name="Putnam N."/>
            <person name="Rokas A."/>
            <person name="Wright K.J."/>
            <person name="Zuzow R."/>
            <person name="Dirks W."/>
            <person name="Good M."/>
            <person name="Goodstein D."/>
            <person name="Lemons D."/>
            <person name="Li W."/>
            <person name="Lyons J.B."/>
            <person name="Morris A."/>
            <person name="Nichols S."/>
            <person name="Richter D.J."/>
            <person name="Salamov A."/>
            <person name="Bork P."/>
            <person name="Lim W.A."/>
            <person name="Manning G."/>
            <person name="Miller W.T."/>
            <person name="McGinnis W."/>
            <person name="Shapiro H."/>
            <person name="Tjian R."/>
            <person name="Grigoriev I.V."/>
            <person name="Rokhsar D."/>
        </authorList>
    </citation>
    <scope>NUCLEOTIDE SEQUENCE [LARGE SCALE GENOMIC DNA]</scope>
    <source>
        <strain evidence="5">MX1 / ATCC 50154</strain>
    </source>
</reference>
<dbReference type="GeneID" id="5887730"/>
<dbReference type="STRING" id="81824.A9UP17"/>
<dbReference type="GO" id="GO:0030234">
    <property type="term" value="F:enzyme regulator activity"/>
    <property type="evidence" value="ECO:0000318"/>
    <property type="project" value="GO_Central"/>
</dbReference>
<dbReference type="PROSITE" id="PS50222">
    <property type="entry name" value="EF_HAND_2"/>
    <property type="match status" value="2"/>
</dbReference>
<dbReference type="AlphaFoldDB" id="A9UP17"/>
<dbReference type="GO" id="GO:0000226">
    <property type="term" value="P:microtubule cytoskeleton organization"/>
    <property type="evidence" value="ECO:0000318"/>
    <property type="project" value="GO_Central"/>
</dbReference>
<dbReference type="CDD" id="cd00051">
    <property type="entry name" value="EFh"/>
    <property type="match status" value="1"/>
</dbReference>
<dbReference type="Pfam" id="PF13499">
    <property type="entry name" value="EF-hand_7"/>
    <property type="match status" value="1"/>
</dbReference>
<evidence type="ECO:0000256" key="1">
    <source>
        <dbReference type="ARBA" id="ARBA00022737"/>
    </source>
</evidence>
<dbReference type="SUPFAM" id="SSF47473">
    <property type="entry name" value="EF-hand"/>
    <property type="match status" value="1"/>
</dbReference>
<feature type="domain" description="EF-hand" evidence="3">
    <location>
        <begin position="112"/>
        <end position="142"/>
    </location>
</feature>
<dbReference type="OMA" id="HTENSCH"/>
<dbReference type="Proteomes" id="UP000001357">
    <property type="component" value="Unassembled WGS sequence"/>
</dbReference>
<keyword evidence="5" id="KW-1185">Reference proteome</keyword>
<name>A9UP17_MONBE</name>
<keyword evidence="2" id="KW-0106">Calcium</keyword>
<dbReference type="Gene3D" id="1.10.238.10">
    <property type="entry name" value="EF-hand"/>
    <property type="match status" value="1"/>
</dbReference>
<dbReference type="InterPro" id="IPR018247">
    <property type="entry name" value="EF_Hand_1_Ca_BS"/>
</dbReference>
<dbReference type="InParanoid" id="A9UP17"/>
<dbReference type="eggNOG" id="KOG0027">
    <property type="taxonomic scope" value="Eukaryota"/>
</dbReference>
<dbReference type="PROSITE" id="PS00018">
    <property type="entry name" value="EF_HAND_1"/>
    <property type="match status" value="2"/>
</dbReference>
<evidence type="ECO:0000313" key="4">
    <source>
        <dbReference type="EMBL" id="EDQ92341.1"/>
    </source>
</evidence>
<dbReference type="FunFam" id="1.10.238.10:FF:000001">
    <property type="entry name" value="Calmodulin 1"/>
    <property type="match status" value="1"/>
</dbReference>
<dbReference type="SMART" id="SM00054">
    <property type="entry name" value="EFh"/>
    <property type="match status" value="2"/>
</dbReference>
<dbReference type="GO" id="GO:0005509">
    <property type="term" value="F:calcium ion binding"/>
    <property type="evidence" value="ECO:0000318"/>
    <property type="project" value="GO_Central"/>
</dbReference>
<gene>
    <name evidence="4" type="ORF">MONBRDRAFT_21933</name>
</gene>
<dbReference type="InterPro" id="IPR002048">
    <property type="entry name" value="EF_hand_dom"/>
</dbReference>
<evidence type="ECO:0000256" key="2">
    <source>
        <dbReference type="ARBA" id="ARBA00022837"/>
    </source>
</evidence>
<dbReference type="InterPro" id="IPR011992">
    <property type="entry name" value="EF-hand-dom_pair"/>
</dbReference>
<protein>
    <recommendedName>
        <fullName evidence="3">EF-hand domain-containing protein</fullName>
    </recommendedName>
</protein>
<evidence type="ECO:0000313" key="5">
    <source>
        <dbReference type="Proteomes" id="UP000001357"/>
    </source>
</evidence>
<dbReference type="KEGG" id="mbr:MONBRDRAFT_21933"/>
<dbReference type="PANTHER" id="PTHR23048:SF0">
    <property type="entry name" value="CALMODULIN LIKE 3"/>
    <property type="match status" value="1"/>
</dbReference>
<evidence type="ECO:0000259" key="3">
    <source>
        <dbReference type="PROSITE" id="PS50222"/>
    </source>
</evidence>
<dbReference type="GO" id="GO:0005737">
    <property type="term" value="C:cytoplasm"/>
    <property type="evidence" value="ECO:0000318"/>
    <property type="project" value="GO_Central"/>
</dbReference>
<keyword evidence="1" id="KW-0677">Repeat</keyword>
<feature type="domain" description="EF-hand" evidence="3">
    <location>
        <begin position="76"/>
        <end position="111"/>
    </location>
</feature>